<organism evidence="2 3">
    <name type="scientific">Pleurodeles waltl</name>
    <name type="common">Iberian ribbed newt</name>
    <dbReference type="NCBI Taxonomy" id="8319"/>
    <lineage>
        <taxon>Eukaryota</taxon>
        <taxon>Metazoa</taxon>
        <taxon>Chordata</taxon>
        <taxon>Craniata</taxon>
        <taxon>Vertebrata</taxon>
        <taxon>Euteleostomi</taxon>
        <taxon>Amphibia</taxon>
        <taxon>Batrachia</taxon>
        <taxon>Caudata</taxon>
        <taxon>Salamandroidea</taxon>
        <taxon>Salamandridae</taxon>
        <taxon>Pleurodelinae</taxon>
        <taxon>Pleurodeles</taxon>
    </lineage>
</organism>
<reference evidence="2" key="1">
    <citation type="journal article" date="2022" name="bioRxiv">
        <title>Sequencing and chromosome-scale assembly of the giantPleurodeles waltlgenome.</title>
        <authorList>
            <person name="Brown T."/>
            <person name="Elewa A."/>
            <person name="Iarovenko S."/>
            <person name="Subramanian E."/>
            <person name="Araus A.J."/>
            <person name="Petzold A."/>
            <person name="Susuki M."/>
            <person name="Suzuki K.-i.T."/>
            <person name="Hayashi T."/>
            <person name="Toyoda A."/>
            <person name="Oliveira C."/>
            <person name="Osipova E."/>
            <person name="Leigh N.D."/>
            <person name="Simon A."/>
            <person name="Yun M.H."/>
        </authorList>
    </citation>
    <scope>NUCLEOTIDE SEQUENCE</scope>
    <source>
        <strain evidence="2">20211129_DDA</strain>
        <tissue evidence="2">Liver</tissue>
    </source>
</reference>
<evidence type="ECO:0000256" key="1">
    <source>
        <dbReference type="SAM" id="MobiDB-lite"/>
    </source>
</evidence>
<name>A0AAV7PTJ5_PLEWA</name>
<comment type="caution">
    <text evidence="2">The sequence shown here is derived from an EMBL/GenBank/DDBJ whole genome shotgun (WGS) entry which is preliminary data.</text>
</comment>
<gene>
    <name evidence="2" type="ORF">NDU88_009879</name>
</gene>
<evidence type="ECO:0000313" key="2">
    <source>
        <dbReference type="EMBL" id="KAJ1131543.1"/>
    </source>
</evidence>
<feature type="compositionally biased region" description="Basic and acidic residues" evidence="1">
    <location>
        <begin position="21"/>
        <end position="31"/>
    </location>
</feature>
<evidence type="ECO:0000313" key="3">
    <source>
        <dbReference type="Proteomes" id="UP001066276"/>
    </source>
</evidence>
<dbReference type="AlphaFoldDB" id="A0AAV7PTJ5"/>
<protein>
    <submittedName>
        <fullName evidence="2">Uncharacterized protein</fullName>
    </submittedName>
</protein>
<keyword evidence="3" id="KW-1185">Reference proteome</keyword>
<feature type="region of interest" description="Disordered" evidence="1">
    <location>
        <begin position="1"/>
        <end position="91"/>
    </location>
</feature>
<dbReference type="EMBL" id="JANPWB010000011">
    <property type="protein sequence ID" value="KAJ1131543.1"/>
    <property type="molecule type" value="Genomic_DNA"/>
</dbReference>
<proteinExistence type="predicted"/>
<accession>A0AAV7PTJ5</accession>
<sequence>MTGPGADLGGIPVFPGDMDDQERSTGEEPTRRQPRQASSPVPEQTRDPSARAEVPGEVTGQLPASERSGGERYHLGHNPNSSRRYADFVVD</sequence>
<dbReference type="Proteomes" id="UP001066276">
    <property type="component" value="Chromosome 7"/>
</dbReference>